<proteinExistence type="predicted"/>
<evidence type="ECO:0000313" key="2">
    <source>
        <dbReference type="Proteomes" id="UP000239874"/>
    </source>
</evidence>
<evidence type="ECO:0000313" key="1">
    <source>
        <dbReference type="EMBL" id="PPJ33917.1"/>
    </source>
</evidence>
<dbReference type="AlphaFoldDB" id="A0A2S6AGN6"/>
<sequence>MDDFETVMSQIQPQMAPALVKRMLTPFLPPETSLPLTLSDSVDMMRPLMLATAGLRIIAPTEIDQAAERLYAALVHLAHPDRSDSDPQQDLENCRREQLKFTNTVRVYFGRDPIRVPEGMATGMIRTTSIG</sequence>
<reference evidence="1 2" key="1">
    <citation type="submission" date="2018-02" db="EMBL/GenBank/DDBJ databases">
        <title>8 Nocardia nova and 1 Nocardia cyriacigeorgica strain used for evolution to TMP-SMX.</title>
        <authorList>
            <person name="Mehta H."/>
            <person name="Weng J."/>
            <person name="Shamoo Y."/>
        </authorList>
    </citation>
    <scope>NUCLEOTIDE SEQUENCE [LARGE SCALE GENOMIC DNA]</scope>
    <source>
        <strain evidence="1 2">MDA3139</strain>
    </source>
</reference>
<comment type="caution">
    <text evidence="1">The sequence shown here is derived from an EMBL/GenBank/DDBJ whole genome shotgun (WGS) entry which is preliminary data.</text>
</comment>
<dbReference type="Proteomes" id="UP000239874">
    <property type="component" value="Unassembled WGS sequence"/>
</dbReference>
<accession>A0A2S6AGN6</accession>
<dbReference type="RefSeq" id="WP_104379039.1">
    <property type="nucleotide sequence ID" value="NZ_PSZC01000034.1"/>
</dbReference>
<gene>
    <name evidence="1" type="ORF">C5E45_31475</name>
</gene>
<organism evidence="1 2">
    <name type="scientific">Nocardia nova</name>
    <dbReference type="NCBI Taxonomy" id="37330"/>
    <lineage>
        <taxon>Bacteria</taxon>
        <taxon>Bacillati</taxon>
        <taxon>Actinomycetota</taxon>
        <taxon>Actinomycetes</taxon>
        <taxon>Mycobacteriales</taxon>
        <taxon>Nocardiaceae</taxon>
        <taxon>Nocardia</taxon>
    </lineage>
</organism>
<name>A0A2S6AGN6_9NOCA</name>
<protein>
    <submittedName>
        <fullName evidence="1">Uncharacterized protein</fullName>
    </submittedName>
</protein>
<dbReference type="EMBL" id="PSZC01000034">
    <property type="protein sequence ID" value="PPJ33917.1"/>
    <property type="molecule type" value="Genomic_DNA"/>
</dbReference>